<evidence type="ECO:0000256" key="6">
    <source>
        <dbReference type="ARBA" id="ARBA00022840"/>
    </source>
</evidence>
<dbReference type="PROSITE" id="PS50893">
    <property type="entry name" value="ABC_TRANSPORTER_2"/>
    <property type="match status" value="1"/>
</dbReference>
<comment type="subcellular location">
    <subcellularLocation>
        <location evidence="1">Cell membrane</location>
        <topology evidence="1">Peripheral membrane protein</topology>
    </subcellularLocation>
</comment>
<dbReference type="Proteomes" id="UP000648663">
    <property type="component" value="Unassembled WGS sequence"/>
</dbReference>
<reference evidence="9" key="4">
    <citation type="submission" date="2024-05" db="EMBL/GenBank/DDBJ databases">
        <authorList>
            <person name="Sun Q."/>
            <person name="Zhou Y."/>
        </authorList>
    </citation>
    <scope>NUCLEOTIDE SEQUENCE</scope>
    <source>
        <strain evidence="9">CGMCC 4.5581</strain>
    </source>
</reference>
<keyword evidence="5" id="KW-0547">Nucleotide-binding</keyword>
<evidence type="ECO:0000256" key="1">
    <source>
        <dbReference type="ARBA" id="ARBA00004202"/>
    </source>
</evidence>
<dbReference type="CDD" id="cd03257">
    <property type="entry name" value="ABC_NikE_OppD_transporters"/>
    <property type="match status" value="1"/>
</dbReference>
<dbReference type="EMBL" id="BMMI01000002">
    <property type="protein sequence ID" value="GGL59630.1"/>
    <property type="molecule type" value="Genomic_DNA"/>
</dbReference>
<dbReference type="Pfam" id="PF00005">
    <property type="entry name" value="ABC_tran"/>
    <property type="match status" value="1"/>
</dbReference>
<dbReference type="EMBL" id="JAAMPA010000001">
    <property type="protein sequence ID" value="NIH68728.1"/>
    <property type="molecule type" value="Genomic_DNA"/>
</dbReference>
<dbReference type="PROSITE" id="PS00211">
    <property type="entry name" value="ABC_TRANSPORTER_1"/>
    <property type="match status" value="1"/>
</dbReference>
<dbReference type="PANTHER" id="PTHR43297">
    <property type="entry name" value="OLIGOPEPTIDE TRANSPORT ATP-BINDING PROTEIN APPD"/>
    <property type="match status" value="1"/>
</dbReference>
<evidence type="ECO:0000313" key="11">
    <source>
        <dbReference type="Proteomes" id="UP000552836"/>
    </source>
</evidence>
<dbReference type="GO" id="GO:0005886">
    <property type="term" value="C:plasma membrane"/>
    <property type="evidence" value="ECO:0007669"/>
    <property type="project" value="UniProtKB-SubCell"/>
</dbReference>
<evidence type="ECO:0000256" key="5">
    <source>
        <dbReference type="ARBA" id="ARBA00022741"/>
    </source>
</evidence>
<keyword evidence="6" id="KW-0067">ATP-binding</keyword>
<organism evidence="10 11">
    <name type="scientific">Modestobacter marinus</name>
    <dbReference type="NCBI Taxonomy" id="477641"/>
    <lineage>
        <taxon>Bacteria</taxon>
        <taxon>Bacillati</taxon>
        <taxon>Actinomycetota</taxon>
        <taxon>Actinomycetes</taxon>
        <taxon>Geodermatophilales</taxon>
        <taxon>Geodermatophilaceae</taxon>
        <taxon>Modestobacter</taxon>
    </lineage>
</organism>
<dbReference type="Proteomes" id="UP000552836">
    <property type="component" value="Unassembled WGS sequence"/>
</dbReference>
<dbReference type="SMART" id="SM00382">
    <property type="entry name" value="AAA"/>
    <property type="match status" value="1"/>
</dbReference>
<keyword evidence="3" id="KW-0813">Transport</keyword>
<dbReference type="SUPFAM" id="SSF52540">
    <property type="entry name" value="P-loop containing nucleoside triphosphate hydrolases"/>
    <property type="match status" value="1"/>
</dbReference>
<gene>
    <name evidence="10" type="ORF">FB380_003174</name>
    <name evidence="9" type="ORF">GCM10011589_14510</name>
</gene>
<dbReference type="PANTHER" id="PTHR43297:SF2">
    <property type="entry name" value="DIPEPTIDE TRANSPORT ATP-BINDING PROTEIN DPPD"/>
    <property type="match status" value="1"/>
</dbReference>
<dbReference type="InterPro" id="IPR017871">
    <property type="entry name" value="ABC_transporter-like_CS"/>
</dbReference>
<sequence>MTDGLPLLRVRDLTIGFAGRTVVAGVSFDVAAGERVALVGASGSGKTLTTLALLGLLPPDAEVSGSVQLAGTEVVGAAERDLRPLRGPVTALVPQDPGTSLNPQVRVGRQVAAPLRRAGVGRRPAAARADELLAEMRLPAGTGRRFPVQLSGGQRQRAALAMALAGAPRLLVADEPTSALDATAQHGVLAVLGRATRERGAGLLLVTHDLAAAATTCDRVLVLDEGRLLADGPLREVLAGHAHPAVRALVEATAALSPPALVGAR</sequence>
<dbReference type="InterPro" id="IPR027417">
    <property type="entry name" value="P-loop_NTPase"/>
</dbReference>
<reference evidence="10 11" key="3">
    <citation type="submission" date="2020-02" db="EMBL/GenBank/DDBJ databases">
        <title>Sequencing the genomes of 1000 actinobacteria strains.</title>
        <authorList>
            <person name="Klenk H.-P."/>
        </authorList>
    </citation>
    <scope>NUCLEOTIDE SEQUENCE [LARGE SCALE GENOMIC DNA]</scope>
    <source>
        <strain evidence="10 11">DSM 45201</strain>
    </source>
</reference>
<proteinExistence type="inferred from homology"/>
<evidence type="ECO:0000259" key="8">
    <source>
        <dbReference type="PROSITE" id="PS50893"/>
    </source>
</evidence>
<dbReference type="Gene3D" id="3.40.50.300">
    <property type="entry name" value="P-loop containing nucleotide triphosphate hydrolases"/>
    <property type="match status" value="1"/>
</dbReference>
<name>A0A846LTF7_9ACTN</name>
<protein>
    <submittedName>
        <fullName evidence="10">ABC-type glutathione transport system ATPase component</fullName>
    </submittedName>
</protein>
<dbReference type="InterPro" id="IPR050388">
    <property type="entry name" value="ABC_Ni/Peptide_Import"/>
</dbReference>
<comment type="similarity">
    <text evidence="2">Belongs to the ABC transporter superfamily.</text>
</comment>
<evidence type="ECO:0000256" key="4">
    <source>
        <dbReference type="ARBA" id="ARBA00022475"/>
    </source>
</evidence>
<dbReference type="AlphaFoldDB" id="A0A846LTF7"/>
<keyword evidence="4" id="KW-1003">Cell membrane</keyword>
<reference evidence="9" key="1">
    <citation type="journal article" date="2014" name="Int. J. Syst. Evol. Microbiol.">
        <title>Complete genome of a new Firmicutes species belonging to the dominant human colonic microbiota ('Ruminococcus bicirculans') reveals two chromosomes and a selective capacity to utilize plant glucans.</title>
        <authorList>
            <consortium name="NISC Comparative Sequencing Program"/>
            <person name="Wegmann U."/>
            <person name="Louis P."/>
            <person name="Goesmann A."/>
            <person name="Henrissat B."/>
            <person name="Duncan S.H."/>
            <person name="Flint H.J."/>
        </authorList>
    </citation>
    <scope>NUCLEOTIDE SEQUENCE</scope>
    <source>
        <strain evidence="9">CGMCC 4.5581</strain>
    </source>
</reference>
<dbReference type="GO" id="GO:0005524">
    <property type="term" value="F:ATP binding"/>
    <property type="evidence" value="ECO:0007669"/>
    <property type="project" value="UniProtKB-KW"/>
</dbReference>
<evidence type="ECO:0000313" key="10">
    <source>
        <dbReference type="EMBL" id="NIH68728.1"/>
    </source>
</evidence>
<evidence type="ECO:0000256" key="3">
    <source>
        <dbReference type="ARBA" id="ARBA00022448"/>
    </source>
</evidence>
<evidence type="ECO:0000256" key="2">
    <source>
        <dbReference type="ARBA" id="ARBA00005417"/>
    </source>
</evidence>
<keyword evidence="12" id="KW-1185">Reference proteome</keyword>
<dbReference type="InterPro" id="IPR003593">
    <property type="entry name" value="AAA+_ATPase"/>
</dbReference>
<keyword evidence="7" id="KW-0472">Membrane</keyword>
<reference evidence="12" key="2">
    <citation type="journal article" date="2019" name="Int. J. Syst. Evol. Microbiol.">
        <title>The Global Catalogue of Microorganisms (GCM) 10K type strain sequencing project: providing services to taxonomists for standard genome sequencing and annotation.</title>
        <authorList>
            <consortium name="The Broad Institute Genomics Platform"/>
            <consortium name="The Broad Institute Genome Sequencing Center for Infectious Disease"/>
            <person name="Wu L."/>
            <person name="Ma J."/>
        </authorList>
    </citation>
    <scope>NUCLEOTIDE SEQUENCE [LARGE SCALE GENOMIC DNA]</scope>
    <source>
        <strain evidence="12">CGMCC 4.5581</strain>
    </source>
</reference>
<evidence type="ECO:0000313" key="9">
    <source>
        <dbReference type="EMBL" id="GGL59630.1"/>
    </source>
</evidence>
<dbReference type="InterPro" id="IPR003439">
    <property type="entry name" value="ABC_transporter-like_ATP-bd"/>
</dbReference>
<dbReference type="RefSeq" id="WP_166755904.1">
    <property type="nucleotide sequence ID" value="NZ_BAABJU010000003.1"/>
</dbReference>
<dbReference type="GO" id="GO:0016887">
    <property type="term" value="F:ATP hydrolysis activity"/>
    <property type="evidence" value="ECO:0007669"/>
    <property type="project" value="InterPro"/>
</dbReference>
<feature type="domain" description="ABC transporter" evidence="8">
    <location>
        <begin position="8"/>
        <end position="250"/>
    </location>
</feature>
<evidence type="ECO:0000313" key="12">
    <source>
        <dbReference type="Proteomes" id="UP000648663"/>
    </source>
</evidence>
<evidence type="ECO:0000256" key="7">
    <source>
        <dbReference type="ARBA" id="ARBA00023136"/>
    </source>
</evidence>
<comment type="caution">
    <text evidence="10">The sequence shown here is derived from an EMBL/GenBank/DDBJ whole genome shotgun (WGS) entry which is preliminary data.</text>
</comment>
<accession>A0A846LTF7</accession>